<organism evidence="2 3">
    <name type="scientific">Nocardia vermiculata</name>
    <dbReference type="NCBI Taxonomy" id="257274"/>
    <lineage>
        <taxon>Bacteria</taxon>
        <taxon>Bacillati</taxon>
        <taxon>Actinomycetota</taxon>
        <taxon>Actinomycetes</taxon>
        <taxon>Mycobacteriales</taxon>
        <taxon>Nocardiaceae</taxon>
        <taxon>Nocardia</taxon>
    </lineage>
</organism>
<dbReference type="RefSeq" id="WP_067874382.1">
    <property type="nucleotide sequence ID" value="NZ_JAAXOP010000013.1"/>
</dbReference>
<name>A0A846Y4C2_9NOCA</name>
<dbReference type="GO" id="GO:0050660">
    <property type="term" value="F:flavin adenine dinucleotide binding"/>
    <property type="evidence" value="ECO:0007669"/>
    <property type="project" value="TreeGrafter"/>
</dbReference>
<sequence>MRTPAIVIGAGQAGIAAALALQDEGFRPLVLESGIDTAGSWPHYYDSLRLFTPAGLDALPGRPFPGAQDRYPTRDEMADYLRECAADIVGEVYVGQQVTLVDRARDGYRVHTRAGADFTAPVVVSATGGFANPYRPRIPALAGYTGELLHAGHYRAPNRFAGRRVVVVGSGNSAVQIAVELAGVADVILACRTPLRYATTEPIPGDSRFWRVLSWAARLPAGRFFHSDTIPVVDTGGYRAAIDRGHPEVRPLFDSSAGTTLRWTDSHADRVDSVILATGYRPALEHLRELCPVGDSGYPRHRSGLSTTHPGLAFLGLDYQRTILSGTVHGVGRDSRCLARRLARYR</sequence>
<evidence type="ECO:0000313" key="3">
    <source>
        <dbReference type="Proteomes" id="UP000565711"/>
    </source>
</evidence>
<dbReference type="PRINTS" id="PR00368">
    <property type="entry name" value="FADPNR"/>
</dbReference>
<proteinExistence type="predicted"/>
<dbReference type="InterPro" id="IPR036291">
    <property type="entry name" value="NAD(P)-bd_dom_sf"/>
</dbReference>
<dbReference type="PANTHER" id="PTHR43539:SF78">
    <property type="entry name" value="FLAVIN-CONTAINING MONOOXYGENASE"/>
    <property type="match status" value="1"/>
</dbReference>
<dbReference type="PANTHER" id="PTHR43539">
    <property type="entry name" value="FLAVIN-BINDING MONOOXYGENASE-LIKE PROTEIN (AFU_ORTHOLOGUE AFUA_4G09220)"/>
    <property type="match status" value="1"/>
</dbReference>
<dbReference type="Proteomes" id="UP000565711">
    <property type="component" value="Unassembled WGS sequence"/>
</dbReference>
<dbReference type="InterPro" id="IPR050982">
    <property type="entry name" value="Auxin_biosynth/cation_transpt"/>
</dbReference>
<gene>
    <name evidence="2" type="ORF">HGA08_21090</name>
</gene>
<dbReference type="InterPro" id="IPR036188">
    <property type="entry name" value="FAD/NAD-bd_sf"/>
</dbReference>
<dbReference type="GO" id="GO:0004497">
    <property type="term" value="F:monooxygenase activity"/>
    <property type="evidence" value="ECO:0007669"/>
    <property type="project" value="TreeGrafter"/>
</dbReference>
<evidence type="ECO:0000313" key="2">
    <source>
        <dbReference type="EMBL" id="NKY52704.1"/>
    </source>
</evidence>
<reference evidence="2 3" key="1">
    <citation type="submission" date="2020-04" db="EMBL/GenBank/DDBJ databases">
        <title>MicrobeNet Type strains.</title>
        <authorList>
            <person name="Nicholson A.C."/>
        </authorList>
    </citation>
    <scope>NUCLEOTIDE SEQUENCE [LARGE SCALE GENOMIC DNA]</scope>
    <source>
        <strain evidence="2 3">JCM 12354</strain>
    </source>
</reference>
<keyword evidence="3" id="KW-1185">Reference proteome</keyword>
<dbReference type="EMBL" id="JAAXOP010000013">
    <property type="protein sequence ID" value="NKY52704.1"/>
    <property type="molecule type" value="Genomic_DNA"/>
</dbReference>
<dbReference type="Pfam" id="PF13738">
    <property type="entry name" value="Pyr_redox_3"/>
    <property type="match status" value="1"/>
</dbReference>
<comment type="caution">
    <text evidence="2">The sequence shown here is derived from an EMBL/GenBank/DDBJ whole genome shotgun (WGS) entry which is preliminary data.</text>
</comment>
<protein>
    <submittedName>
        <fullName evidence="2">NAD(P)/FAD-dependent oxidoreductase</fullName>
    </submittedName>
</protein>
<dbReference type="PRINTS" id="PR00469">
    <property type="entry name" value="PNDRDTASEII"/>
</dbReference>
<dbReference type="AlphaFoldDB" id="A0A846Y4C2"/>
<accession>A0A846Y4C2</accession>
<keyword evidence="1" id="KW-0560">Oxidoreductase</keyword>
<evidence type="ECO:0000256" key="1">
    <source>
        <dbReference type="ARBA" id="ARBA00023002"/>
    </source>
</evidence>
<dbReference type="Gene3D" id="3.50.50.60">
    <property type="entry name" value="FAD/NAD(P)-binding domain"/>
    <property type="match status" value="1"/>
</dbReference>
<dbReference type="SUPFAM" id="SSF51905">
    <property type="entry name" value="FAD/NAD(P)-binding domain"/>
    <property type="match status" value="1"/>
</dbReference>
<dbReference type="SUPFAM" id="SSF51735">
    <property type="entry name" value="NAD(P)-binding Rossmann-fold domains"/>
    <property type="match status" value="1"/>
</dbReference>